<name>A0ABP8KCG6_9MICO</name>
<keyword evidence="4" id="KW-0238">DNA-binding</keyword>
<dbReference type="SUPFAM" id="SSF88946">
    <property type="entry name" value="Sigma2 domain of RNA polymerase sigma factors"/>
    <property type="match status" value="1"/>
</dbReference>
<accession>A0ABP8KCG6</accession>
<dbReference type="PANTHER" id="PTHR43133:SF50">
    <property type="entry name" value="ECF RNA POLYMERASE SIGMA FACTOR SIGM"/>
    <property type="match status" value="1"/>
</dbReference>
<dbReference type="Pfam" id="PF08281">
    <property type="entry name" value="Sigma70_r4_2"/>
    <property type="match status" value="1"/>
</dbReference>
<dbReference type="CDD" id="cd06171">
    <property type="entry name" value="Sigma70_r4"/>
    <property type="match status" value="1"/>
</dbReference>
<dbReference type="InterPro" id="IPR013325">
    <property type="entry name" value="RNA_pol_sigma_r2"/>
</dbReference>
<dbReference type="InterPro" id="IPR013249">
    <property type="entry name" value="RNA_pol_sigma70_r4_t2"/>
</dbReference>
<dbReference type="PANTHER" id="PTHR43133">
    <property type="entry name" value="RNA POLYMERASE ECF-TYPE SIGMA FACTO"/>
    <property type="match status" value="1"/>
</dbReference>
<dbReference type="SUPFAM" id="SSF88659">
    <property type="entry name" value="Sigma3 and sigma4 domains of RNA polymerase sigma factors"/>
    <property type="match status" value="1"/>
</dbReference>
<reference evidence="8" key="1">
    <citation type="journal article" date="2019" name="Int. J. Syst. Evol. Microbiol.">
        <title>The Global Catalogue of Microorganisms (GCM) 10K type strain sequencing project: providing services to taxonomists for standard genome sequencing and annotation.</title>
        <authorList>
            <consortium name="The Broad Institute Genomics Platform"/>
            <consortium name="The Broad Institute Genome Sequencing Center for Infectious Disease"/>
            <person name="Wu L."/>
            <person name="Ma J."/>
        </authorList>
    </citation>
    <scope>NUCLEOTIDE SEQUENCE [LARGE SCALE GENOMIC DNA]</scope>
    <source>
        <strain evidence="8">JCM 17809</strain>
    </source>
</reference>
<dbReference type="EMBL" id="BAABGM010000010">
    <property type="protein sequence ID" value="GAA4403531.1"/>
    <property type="molecule type" value="Genomic_DNA"/>
</dbReference>
<comment type="caution">
    <text evidence="7">The sequence shown here is derived from an EMBL/GenBank/DDBJ whole genome shotgun (WGS) entry which is preliminary data.</text>
</comment>
<evidence type="ECO:0000313" key="8">
    <source>
        <dbReference type="Proteomes" id="UP001500945"/>
    </source>
</evidence>
<evidence type="ECO:0000313" key="7">
    <source>
        <dbReference type="EMBL" id="GAA4403531.1"/>
    </source>
</evidence>
<dbReference type="InterPro" id="IPR039425">
    <property type="entry name" value="RNA_pol_sigma-70-like"/>
</dbReference>
<evidence type="ECO:0000256" key="3">
    <source>
        <dbReference type="ARBA" id="ARBA00023082"/>
    </source>
</evidence>
<dbReference type="Gene3D" id="1.10.10.10">
    <property type="entry name" value="Winged helix-like DNA-binding domain superfamily/Winged helix DNA-binding domain"/>
    <property type="match status" value="1"/>
</dbReference>
<dbReference type="InterPro" id="IPR013324">
    <property type="entry name" value="RNA_pol_sigma_r3/r4-like"/>
</dbReference>
<evidence type="ECO:0000256" key="5">
    <source>
        <dbReference type="ARBA" id="ARBA00023163"/>
    </source>
</evidence>
<evidence type="ECO:0000256" key="2">
    <source>
        <dbReference type="ARBA" id="ARBA00023015"/>
    </source>
</evidence>
<evidence type="ECO:0000256" key="1">
    <source>
        <dbReference type="ARBA" id="ARBA00010641"/>
    </source>
</evidence>
<keyword evidence="8" id="KW-1185">Reference proteome</keyword>
<gene>
    <name evidence="7" type="ORF">GCM10023168_15160</name>
</gene>
<evidence type="ECO:0000256" key="4">
    <source>
        <dbReference type="ARBA" id="ARBA00023125"/>
    </source>
</evidence>
<evidence type="ECO:0000259" key="6">
    <source>
        <dbReference type="Pfam" id="PF08281"/>
    </source>
</evidence>
<keyword evidence="5" id="KW-0804">Transcription</keyword>
<dbReference type="Gene3D" id="1.10.1740.10">
    <property type="match status" value="1"/>
</dbReference>
<organism evidence="7 8">
    <name type="scientific">Fodinibacter luteus</name>
    <dbReference type="NCBI Taxonomy" id="552064"/>
    <lineage>
        <taxon>Bacteria</taxon>
        <taxon>Bacillati</taxon>
        <taxon>Actinomycetota</taxon>
        <taxon>Actinomycetes</taxon>
        <taxon>Micrococcales</taxon>
        <taxon>Intrasporangiaceae</taxon>
        <taxon>Fodinibacter (ex Wang et al. 2009)</taxon>
    </lineage>
</organism>
<dbReference type="InterPro" id="IPR036388">
    <property type="entry name" value="WH-like_DNA-bd_sf"/>
</dbReference>
<keyword evidence="3" id="KW-0731">Sigma factor</keyword>
<sequence>MAGTDAGWPAELDFVEYVQARQRTLQRAAFLVTGDPQLAEDLLRAALVRLAGHWDQVRDEQPDAFVRRALYRDAIASWRARRPEGDVAAAPTDVARDVPVDTWEAEEARRRAEVLDALDALTPRQRAVVVLRAFDERGERDAAEVLGWSVATVRAQGDEALPALRAGITDPWPADAPSPLTEEVRELLELAADDLADVDFAEQAWAQARWRHRSVVRRTVLGSGLVAAAAAVVAVVVREPPPDPLRAPPSAAATTAGADGRLAFVEVDGITVFMAPDPRAEGRLPPYPGADELAIPRHLGPGDPTTRAVLGEGGLAGVSEPVRAVFLVGAEGRRLNPVLYAPGAAVTHILVPGIQLRLPDGSPPAMDPRAVAEDRHRIVFHQSGRVVVLDARDGSVVEVEVPDPTLKTAGWARDGVTVVARGRDDNWLIDPGRGVVRHSDDPVHADWADLADVDGSPLLRTYSGRGELTGSRELRGPPVLPTGPSVSNTEGWVAVGAFLPDTVQRDVERTQGLVAVQGDLRPVPRVLAATRSALVPNACYRPLAWGPQDVILFEARSERAGFQGTVRRVLAWDVIGARLWRVADVDRAASGVGEFTGMYTG</sequence>
<dbReference type="RefSeq" id="WP_345204215.1">
    <property type="nucleotide sequence ID" value="NZ_BAABGM010000010.1"/>
</dbReference>
<feature type="domain" description="RNA polymerase sigma factor 70 region 4 type 2" evidence="6">
    <location>
        <begin position="112"/>
        <end position="155"/>
    </location>
</feature>
<dbReference type="Proteomes" id="UP001500945">
    <property type="component" value="Unassembled WGS sequence"/>
</dbReference>
<protein>
    <recommendedName>
        <fullName evidence="6">RNA polymerase sigma factor 70 region 4 type 2 domain-containing protein</fullName>
    </recommendedName>
</protein>
<comment type="similarity">
    <text evidence="1">Belongs to the sigma-70 factor family. ECF subfamily.</text>
</comment>
<keyword evidence="2" id="KW-0805">Transcription regulation</keyword>
<proteinExistence type="inferred from homology"/>